<keyword evidence="2" id="KW-0238">DNA-binding</keyword>
<name>A0A1I5CMZ3_9ACTN</name>
<dbReference type="InterPro" id="IPR051677">
    <property type="entry name" value="AfsR-DnrI-RedD_regulator"/>
</dbReference>
<dbReference type="Pfam" id="PF03704">
    <property type="entry name" value="BTAD"/>
    <property type="match status" value="1"/>
</dbReference>
<evidence type="ECO:0000259" key="1">
    <source>
        <dbReference type="SMART" id="SM01043"/>
    </source>
</evidence>
<protein>
    <submittedName>
        <fullName evidence="2">DNA-binding transcriptional activator of the SARP family</fullName>
    </submittedName>
</protein>
<dbReference type="AlphaFoldDB" id="A0A1I5CMZ3"/>
<dbReference type="SUPFAM" id="SSF48452">
    <property type="entry name" value="TPR-like"/>
    <property type="match status" value="1"/>
</dbReference>
<accession>A0A1I5CMZ3</accession>
<sequence length="248" mass="27054">MALAQLTRVTLLDGFSLRWEDATPPELPRVIQCLVARLSLSRCPDRDVIAGQLWPDVPESRAHGSLRSALWRLRQMTPGTVEVSGVALVLAAGVRVDVRELEAWAAQVLDPSVGCDDLAVRGEVLRGELLPGWHEDWVVLERERLRQLRMHALEVLADKLVVAGRLGEALEAACAAVHEEPLRESAHRALVRVHLAQGDLAGAHRAYRSFRDLLADAFGVAPSPSMTRLLVPGEPGDRTPLTPAPAVT</sequence>
<evidence type="ECO:0000313" key="2">
    <source>
        <dbReference type="EMBL" id="SFN88273.1"/>
    </source>
</evidence>
<organism evidence="2 3">
    <name type="scientific">Geodermatophilus obscurus</name>
    <dbReference type="NCBI Taxonomy" id="1861"/>
    <lineage>
        <taxon>Bacteria</taxon>
        <taxon>Bacillati</taxon>
        <taxon>Actinomycetota</taxon>
        <taxon>Actinomycetes</taxon>
        <taxon>Geodermatophilales</taxon>
        <taxon>Geodermatophilaceae</taxon>
        <taxon>Geodermatophilus</taxon>
    </lineage>
</organism>
<evidence type="ECO:0000313" key="3">
    <source>
        <dbReference type="Proteomes" id="UP000183642"/>
    </source>
</evidence>
<dbReference type="SMART" id="SM01043">
    <property type="entry name" value="BTAD"/>
    <property type="match status" value="1"/>
</dbReference>
<keyword evidence="3" id="KW-1185">Reference proteome</keyword>
<dbReference type="PANTHER" id="PTHR35807">
    <property type="entry name" value="TRANSCRIPTIONAL REGULATOR REDD-RELATED"/>
    <property type="match status" value="1"/>
</dbReference>
<dbReference type="EMBL" id="FOWE01000001">
    <property type="protein sequence ID" value="SFN88273.1"/>
    <property type="molecule type" value="Genomic_DNA"/>
</dbReference>
<feature type="domain" description="Bacterial transcriptional activator" evidence="1">
    <location>
        <begin position="96"/>
        <end position="234"/>
    </location>
</feature>
<dbReference type="OrthoDB" id="5509004at2"/>
<dbReference type="Proteomes" id="UP000183642">
    <property type="component" value="Unassembled WGS sequence"/>
</dbReference>
<dbReference type="InterPro" id="IPR011990">
    <property type="entry name" value="TPR-like_helical_dom_sf"/>
</dbReference>
<reference evidence="3" key="1">
    <citation type="submission" date="2016-10" db="EMBL/GenBank/DDBJ databases">
        <authorList>
            <person name="Varghese N."/>
            <person name="Submissions S."/>
        </authorList>
    </citation>
    <scope>NUCLEOTIDE SEQUENCE [LARGE SCALE GENOMIC DNA]</scope>
    <source>
        <strain evidence="3">DSM 43161</strain>
    </source>
</reference>
<gene>
    <name evidence="2" type="ORF">SAMN05660359_00414</name>
</gene>
<dbReference type="GO" id="GO:0003677">
    <property type="term" value="F:DNA binding"/>
    <property type="evidence" value="ECO:0007669"/>
    <property type="project" value="UniProtKB-KW"/>
</dbReference>
<dbReference type="Gene3D" id="1.25.40.10">
    <property type="entry name" value="Tetratricopeptide repeat domain"/>
    <property type="match status" value="1"/>
</dbReference>
<dbReference type="InterPro" id="IPR005158">
    <property type="entry name" value="BTAD"/>
</dbReference>
<proteinExistence type="predicted"/>
<dbReference type="RefSeq" id="WP_075011830.1">
    <property type="nucleotide sequence ID" value="NZ_FOWE01000001.1"/>
</dbReference>